<accession>A0A7X5R0U8</accession>
<dbReference type="AlphaFoldDB" id="A0A7X5R0U8"/>
<proteinExistence type="predicted"/>
<dbReference type="Proteomes" id="UP000541033">
    <property type="component" value="Unassembled WGS sequence"/>
</dbReference>
<keyword evidence="2" id="KW-1185">Reference proteome</keyword>
<organism evidence="1 2">
    <name type="scientific">Lysinibacter cavernae</name>
    <dbReference type="NCBI Taxonomy" id="1640652"/>
    <lineage>
        <taxon>Bacteria</taxon>
        <taxon>Bacillati</taxon>
        <taxon>Actinomycetota</taxon>
        <taxon>Actinomycetes</taxon>
        <taxon>Micrococcales</taxon>
        <taxon>Microbacteriaceae</taxon>
        <taxon>Lysinibacter</taxon>
    </lineage>
</organism>
<dbReference type="RefSeq" id="WP_167149230.1">
    <property type="nucleotide sequence ID" value="NZ_JAAMOX010000001.1"/>
</dbReference>
<evidence type="ECO:0000313" key="1">
    <source>
        <dbReference type="EMBL" id="NIH53539.1"/>
    </source>
</evidence>
<gene>
    <name evidence="1" type="ORF">FHX76_001407</name>
</gene>
<dbReference type="EMBL" id="JAAMOX010000001">
    <property type="protein sequence ID" value="NIH53539.1"/>
    <property type="molecule type" value="Genomic_DNA"/>
</dbReference>
<reference evidence="1 2" key="1">
    <citation type="submission" date="2020-02" db="EMBL/GenBank/DDBJ databases">
        <title>Sequencing the genomes of 1000 actinobacteria strains.</title>
        <authorList>
            <person name="Klenk H.-P."/>
        </authorList>
    </citation>
    <scope>NUCLEOTIDE SEQUENCE [LARGE SCALE GENOMIC DNA]</scope>
    <source>
        <strain evidence="1 2">DSM 27960</strain>
    </source>
</reference>
<protein>
    <recommendedName>
        <fullName evidence="3">DUF3052 family protein</fullName>
    </recommendedName>
</protein>
<evidence type="ECO:0000313" key="2">
    <source>
        <dbReference type="Proteomes" id="UP000541033"/>
    </source>
</evidence>
<name>A0A7X5R0U8_9MICO</name>
<evidence type="ECO:0008006" key="3">
    <source>
        <dbReference type="Google" id="ProtNLM"/>
    </source>
</evidence>
<comment type="caution">
    <text evidence="1">The sequence shown here is derived from an EMBL/GenBank/DDBJ whole genome shotgun (WGS) entry which is preliminary data.</text>
</comment>
<sequence length="130" mass="14219">MTDKSNAEKLLIKPGDRVWIVGSTVSDRSLIEPLPQDARSVTSASTGVSVALSFVRSPEDFEDNITHLLDSLGTSRVFWICFPSGGDHPISRASVEEYLESQSWRPIDQVNLGNEWLAVRASASSATERA</sequence>